<dbReference type="AlphaFoldDB" id="A0A369A8F2"/>
<evidence type="ECO:0000259" key="7">
    <source>
        <dbReference type="Pfam" id="PF14322"/>
    </source>
</evidence>
<keyword evidence="5" id="KW-0998">Cell outer membrane</keyword>
<dbReference type="Proteomes" id="UP000253517">
    <property type="component" value="Unassembled WGS sequence"/>
</dbReference>
<sequence>MKKFLPITLTAAGVIFLSSCSKLFDVRPEGVLLIEDALKTPEDFEKVLNSCYDVAANYYNGRIQMLNEVLSDNLAAPINNNDLNEVYLRRVNFFNGTTNGVYREPYRSIFRINFMIENFGMVEMPESRRLTFEAEGRFLRALGHFEIIKLWAQPYGYTTDNSHLGIRIQNQNTGTQLQIRSTVKEGYDAILQDLWFAKNHLPATNGNYATKYSAMAALAKVYFQMNKFDSAAFYAGQVINSGQFTLEGIDRFKLGPISEGIFITVSTQTPTLLDGRSGAFTGNYRSDNNPNPTLRASKEFYNLVAQRPNDTRLSFFEVRDEGLPTEFVAVTKFNKDAFSIPVLHLTEMMLIRAESLAELSQNLPEAINLINQIRERAFGDDSENLPATATAIEIRDAARLERRIEMFAEGDRIQDLKRRGTKGENITVRGAAWNCPGMVLQFPASDINETFLGNPEGGCN</sequence>
<name>A0A369A8F2_9FLAO</name>
<protein>
    <submittedName>
        <fullName evidence="8">SusD-like starch-binding protein associating with outer membrane</fullName>
    </submittedName>
</protein>
<dbReference type="InterPro" id="IPR011990">
    <property type="entry name" value="TPR-like_helical_dom_sf"/>
</dbReference>
<evidence type="ECO:0000259" key="6">
    <source>
        <dbReference type="Pfam" id="PF07980"/>
    </source>
</evidence>
<keyword evidence="4" id="KW-0472">Membrane</keyword>
<dbReference type="PROSITE" id="PS51257">
    <property type="entry name" value="PROKAR_LIPOPROTEIN"/>
    <property type="match status" value="1"/>
</dbReference>
<comment type="caution">
    <text evidence="8">The sequence shown here is derived from an EMBL/GenBank/DDBJ whole genome shotgun (WGS) entry which is preliminary data.</text>
</comment>
<comment type="similarity">
    <text evidence="2">Belongs to the SusD family.</text>
</comment>
<gene>
    <name evidence="8" type="ORF">DES35_102157</name>
</gene>
<feature type="domain" description="RagB/SusD" evidence="6">
    <location>
        <begin position="337"/>
        <end position="421"/>
    </location>
</feature>
<evidence type="ECO:0000256" key="4">
    <source>
        <dbReference type="ARBA" id="ARBA00023136"/>
    </source>
</evidence>
<dbReference type="EMBL" id="QPJS01000002">
    <property type="protein sequence ID" value="RCX03704.1"/>
    <property type="molecule type" value="Genomic_DNA"/>
</dbReference>
<evidence type="ECO:0000256" key="5">
    <source>
        <dbReference type="ARBA" id="ARBA00023237"/>
    </source>
</evidence>
<reference evidence="8 9" key="1">
    <citation type="submission" date="2018-07" db="EMBL/GenBank/DDBJ databases">
        <title>Genomic Encyclopedia of Type Strains, Phase IV (KMG-IV): sequencing the most valuable type-strain genomes for metagenomic binning, comparative biology and taxonomic classification.</title>
        <authorList>
            <person name="Goeker M."/>
        </authorList>
    </citation>
    <scope>NUCLEOTIDE SEQUENCE [LARGE SCALE GENOMIC DNA]</scope>
    <source>
        <strain evidence="8 9">DSM 21410</strain>
    </source>
</reference>
<proteinExistence type="inferred from homology"/>
<evidence type="ECO:0000256" key="2">
    <source>
        <dbReference type="ARBA" id="ARBA00006275"/>
    </source>
</evidence>
<dbReference type="RefSeq" id="WP_114366103.1">
    <property type="nucleotide sequence ID" value="NZ_BHZF01000002.1"/>
</dbReference>
<accession>A0A369A8F2</accession>
<evidence type="ECO:0000256" key="1">
    <source>
        <dbReference type="ARBA" id="ARBA00004442"/>
    </source>
</evidence>
<dbReference type="SUPFAM" id="SSF48452">
    <property type="entry name" value="TPR-like"/>
    <property type="match status" value="1"/>
</dbReference>
<evidence type="ECO:0000313" key="8">
    <source>
        <dbReference type="EMBL" id="RCX03704.1"/>
    </source>
</evidence>
<feature type="domain" description="SusD-like N-terminal" evidence="7">
    <location>
        <begin position="42"/>
        <end position="222"/>
    </location>
</feature>
<dbReference type="InterPro" id="IPR012944">
    <property type="entry name" value="SusD_RagB_dom"/>
</dbReference>
<evidence type="ECO:0000313" key="9">
    <source>
        <dbReference type="Proteomes" id="UP000253517"/>
    </source>
</evidence>
<evidence type="ECO:0000256" key="3">
    <source>
        <dbReference type="ARBA" id="ARBA00022729"/>
    </source>
</evidence>
<organism evidence="8 9">
    <name type="scientific">Schleiferia thermophila</name>
    <dbReference type="NCBI Taxonomy" id="884107"/>
    <lineage>
        <taxon>Bacteria</taxon>
        <taxon>Pseudomonadati</taxon>
        <taxon>Bacteroidota</taxon>
        <taxon>Flavobacteriia</taxon>
        <taxon>Flavobacteriales</taxon>
        <taxon>Schleiferiaceae</taxon>
        <taxon>Schleiferia</taxon>
    </lineage>
</organism>
<dbReference type="InterPro" id="IPR033985">
    <property type="entry name" value="SusD-like_N"/>
</dbReference>
<dbReference type="Pfam" id="PF07980">
    <property type="entry name" value="SusD_RagB"/>
    <property type="match status" value="1"/>
</dbReference>
<comment type="subcellular location">
    <subcellularLocation>
        <location evidence="1">Cell outer membrane</location>
    </subcellularLocation>
</comment>
<dbReference type="Gene3D" id="1.25.40.390">
    <property type="match status" value="1"/>
</dbReference>
<keyword evidence="3" id="KW-0732">Signal</keyword>
<dbReference type="GO" id="GO:0009279">
    <property type="term" value="C:cell outer membrane"/>
    <property type="evidence" value="ECO:0007669"/>
    <property type="project" value="UniProtKB-SubCell"/>
</dbReference>
<dbReference type="Pfam" id="PF14322">
    <property type="entry name" value="SusD-like_3"/>
    <property type="match status" value="1"/>
</dbReference>
<keyword evidence="9" id="KW-1185">Reference proteome</keyword>